<reference evidence="1" key="1">
    <citation type="submission" date="2018-10" db="EMBL/GenBank/DDBJ databases">
        <title>Hidden diversity of soil giant viruses.</title>
        <authorList>
            <person name="Schulz F."/>
            <person name="Alteio L."/>
            <person name="Goudeau D."/>
            <person name="Ryan E.M."/>
            <person name="Malmstrom R.R."/>
            <person name="Blanchard J."/>
            <person name="Woyke T."/>
        </authorList>
    </citation>
    <scope>NUCLEOTIDE SEQUENCE</scope>
    <source>
        <strain evidence="1">HYV1</strain>
    </source>
</reference>
<sequence length="388" mass="43180">MAAAESGVNEIKEHKGEIPAVPSVPIGLKSHWDTIPTPPKIMSLKRVCAVLGFCTGVAPMLEKHLQTTFMVSYDQIEIVETELGTLHAAISKWYAEWLTLLAPSKTLMSWIESKSSKTLHDLLKEIGLGEISREDVGQLASYLGVTLESRTREKVAVAPGGVQTEDVLYQSDELLAVVSYTRDWNEAREKKVAAQAAAAAHKRWFDAEQKQAKVDSAFMEQFVEPATKQLMDARAIMWKWWAADKTALPRPFLAEAESDKPVPALDLGKYIPGATFDRTLDWSPMHAHTGFLSHAHIFQLENKSFLVFPDSSTSGADAILKMSSIATTKKADSDLMMVTDLTQKIRSGRIYATWEDVLTAKREARESFTYELTTKLKRMNFTTLVSLG</sequence>
<accession>A0A3G5ABA2</accession>
<gene>
    <name evidence="1" type="ORF">Hyperionvirus28_3</name>
</gene>
<proteinExistence type="predicted"/>
<organism evidence="1">
    <name type="scientific">Hyperionvirus sp</name>
    <dbReference type="NCBI Taxonomy" id="2487770"/>
    <lineage>
        <taxon>Viruses</taxon>
        <taxon>Varidnaviria</taxon>
        <taxon>Bamfordvirae</taxon>
        <taxon>Nucleocytoviricota</taxon>
        <taxon>Megaviricetes</taxon>
        <taxon>Imitervirales</taxon>
        <taxon>Mimiviridae</taxon>
        <taxon>Klosneuvirinae</taxon>
    </lineage>
</organism>
<name>A0A3G5ABA2_9VIRU</name>
<dbReference type="EMBL" id="MK072410">
    <property type="protein sequence ID" value="AYV84515.1"/>
    <property type="molecule type" value="Genomic_DNA"/>
</dbReference>
<evidence type="ECO:0000313" key="1">
    <source>
        <dbReference type="EMBL" id="AYV84515.1"/>
    </source>
</evidence>
<protein>
    <submittedName>
        <fullName evidence="1">Uncharacterized protein</fullName>
    </submittedName>
</protein>